<feature type="non-terminal residue" evidence="1">
    <location>
        <position position="181"/>
    </location>
</feature>
<comment type="caution">
    <text evidence="1">The sequence shown here is derived from an EMBL/GenBank/DDBJ whole genome shotgun (WGS) entry which is preliminary data.</text>
</comment>
<keyword evidence="2" id="KW-1185">Reference proteome</keyword>
<accession>A0A812UM08</accession>
<evidence type="ECO:0000313" key="1">
    <source>
        <dbReference type="EMBL" id="CAE7586620.1"/>
    </source>
</evidence>
<dbReference type="Proteomes" id="UP000649617">
    <property type="component" value="Unassembled WGS sequence"/>
</dbReference>
<dbReference type="AlphaFoldDB" id="A0A812UM08"/>
<dbReference type="OrthoDB" id="416620at2759"/>
<evidence type="ECO:0000313" key="2">
    <source>
        <dbReference type="Proteomes" id="UP000649617"/>
    </source>
</evidence>
<protein>
    <submittedName>
        <fullName evidence="1">GBA protein</fullName>
    </submittedName>
</protein>
<gene>
    <name evidence="1" type="primary">GBA</name>
    <name evidence="1" type="ORF">SPIL2461_LOCUS15653</name>
</gene>
<reference evidence="1" key="1">
    <citation type="submission" date="2021-02" db="EMBL/GenBank/DDBJ databases">
        <authorList>
            <person name="Dougan E. K."/>
            <person name="Rhodes N."/>
            <person name="Thang M."/>
            <person name="Chan C."/>
        </authorList>
    </citation>
    <scope>NUCLEOTIDE SEQUENCE</scope>
</reference>
<name>A0A812UM08_SYMPI</name>
<proteinExistence type="predicted"/>
<sequence length="181" mass="20849">ETCFGHERLAWLEDWYTWILPHRELQLENDDRELLIRLDWFRLTKDFQFKHETLAGGAIEYVRQRLRKLKQTMQGQYLDPDSDGLSDSEQSGPVRSFFDVLVGEETCQDGDINLASDPTLEADLADKVEHNLDDSEVQIVMLTVKSLAEVAVVQALTIFLVRTLTGENFSDFVNAMRITIQ</sequence>
<feature type="non-terminal residue" evidence="1">
    <location>
        <position position="1"/>
    </location>
</feature>
<organism evidence="1 2">
    <name type="scientific">Symbiodinium pilosum</name>
    <name type="common">Dinoflagellate</name>
    <dbReference type="NCBI Taxonomy" id="2952"/>
    <lineage>
        <taxon>Eukaryota</taxon>
        <taxon>Sar</taxon>
        <taxon>Alveolata</taxon>
        <taxon>Dinophyceae</taxon>
        <taxon>Suessiales</taxon>
        <taxon>Symbiodiniaceae</taxon>
        <taxon>Symbiodinium</taxon>
    </lineage>
</organism>
<dbReference type="EMBL" id="CAJNIZ010039058">
    <property type="protein sequence ID" value="CAE7586620.1"/>
    <property type="molecule type" value="Genomic_DNA"/>
</dbReference>